<sequence length="271" mass="30224">MPFHDDLALDEHLDDLDPLRHLMQQPDSDESDLDLDLKLALLPQQPRSIYDETLHLSFISNPDPITISLAVDAAPGCGGIAWPAGEVLASFLAKQGAAYVRGRTILELGSGTGLVGLVAAKLGGTTVCITDQAMLLDIMRRNVRANALQDSVRVAELNWGTPLPQDISPPDLILAADCVYYEPAFPLLVQTLADLVDLQAQRGKDTDTEVLFCYKKRRKADKRFFALLKKGFSWTEVMDDPDREVYTRDAISLLRLFRRKDHKEEARRRIA</sequence>
<evidence type="ECO:0000313" key="2">
    <source>
        <dbReference type="EMBL" id="KAF5388323.1"/>
    </source>
</evidence>
<proteinExistence type="inferred from homology"/>
<dbReference type="SUPFAM" id="SSF53335">
    <property type="entry name" value="S-adenosyl-L-methionine-dependent methyltransferases"/>
    <property type="match status" value="1"/>
</dbReference>
<dbReference type="AlphaFoldDB" id="A0A8H5HRU5"/>
<feature type="binding site" evidence="1">
    <location>
        <position position="131"/>
    </location>
    <ligand>
        <name>S-adenosyl-L-methionine</name>
        <dbReference type="ChEBI" id="CHEBI:59789"/>
    </ligand>
</feature>
<dbReference type="Proteomes" id="UP000565441">
    <property type="component" value="Unassembled WGS sequence"/>
</dbReference>
<organism evidence="2 3">
    <name type="scientific">Tricholomella constricta</name>
    <dbReference type="NCBI Taxonomy" id="117010"/>
    <lineage>
        <taxon>Eukaryota</taxon>
        <taxon>Fungi</taxon>
        <taxon>Dikarya</taxon>
        <taxon>Basidiomycota</taxon>
        <taxon>Agaricomycotina</taxon>
        <taxon>Agaricomycetes</taxon>
        <taxon>Agaricomycetidae</taxon>
        <taxon>Agaricales</taxon>
        <taxon>Tricholomatineae</taxon>
        <taxon>Lyophyllaceae</taxon>
        <taxon>Tricholomella</taxon>
    </lineage>
</organism>
<keyword evidence="1" id="KW-0489">Methyltransferase</keyword>
<dbReference type="InterPro" id="IPR019410">
    <property type="entry name" value="Methyltransf_16"/>
</dbReference>
<dbReference type="Gene3D" id="3.40.50.150">
    <property type="entry name" value="Vaccinia Virus protein VP39"/>
    <property type="match status" value="1"/>
</dbReference>
<gene>
    <name evidence="1" type="primary">EFM6</name>
    <name evidence="2" type="ORF">D9615_000114</name>
</gene>
<feature type="binding site" evidence="1">
    <location>
        <position position="159"/>
    </location>
    <ligand>
        <name>S-adenosyl-L-methionine</name>
        <dbReference type="ChEBI" id="CHEBI:59789"/>
    </ligand>
</feature>
<feature type="binding site" evidence="1">
    <location>
        <position position="82"/>
    </location>
    <ligand>
        <name>S-adenosyl-L-methionine</name>
        <dbReference type="ChEBI" id="CHEBI:59789"/>
    </ligand>
</feature>
<name>A0A8H5HRU5_9AGAR</name>
<dbReference type="CDD" id="cd02440">
    <property type="entry name" value="AdoMet_MTases"/>
    <property type="match status" value="1"/>
</dbReference>
<accession>A0A8H5HRU5</accession>
<comment type="similarity">
    <text evidence="1">Belongs to the class I-like SAM-binding methyltransferase superfamily. METTL21 family. EFM6 subfamily.</text>
</comment>
<keyword evidence="1" id="KW-0963">Cytoplasm</keyword>
<evidence type="ECO:0000256" key="1">
    <source>
        <dbReference type="HAMAP-Rule" id="MF_03198"/>
    </source>
</evidence>
<feature type="binding site" evidence="1">
    <location>
        <position position="176"/>
    </location>
    <ligand>
        <name>S-adenosyl-L-methionine</name>
        <dbReference type="ChEBI" id="CHEBI:59789"/>
    </ligand>
</feature>
<evidence type="ECO:0000313" key="3">
    <source>
        <dbReference type="Proteomes" id="UP000565441"/>
    </source>
</evidence>
<keyword evidence="3" id="KW-1185">Reference proteome</keyword>
<dbReference type="EC" id="2.1.1.-" evidence="1"/>
<keyword evidence="1" id="KW-0949">S-adenosyl-L-methionine</keyword>
<feature type="binding site" evidence="1">
    <location>
        <begin position="109"/>
        <end position="111"/>
    </location>
    <ligand>
        <name>S-adenosyl-L-methionine</name>
        <dbReference type="ChEBI" id="CHEBI:59789"/>
    </ligand>
</feature>
<comment type="function">
    <text evidence="1">S-adenosyl-L-methionine-dependent protein-lysine N-methyltransferase that methylates elongation factor 1-alpha.</text>
</comment>
<dbReference type="EMBL" id="JAACJP010000001">
    <property type="protein sequence ID" value="KAF5388323.1"/>
    <property type="molecule type" value="Genomic_DNA"/>
</dbReference>
<dbReference type="PANTHER" id="PTHR14614:SF132">
    <property type="entry name" value="PROTEIN-LYSINE METHYLTRANSFERASE C42C1.13"/>
    <property type="match status" value="1"/>
</dbReference>
<dbReference type="GO" id="GO:0005737">
    <property type="term" value="C:cytoplasm"/>
    <property type="evidence" value="ECO:0007669"/>
    <property type="project" value="UniProtKB-SubCell"/>
</dbReference>
<dbReference type="InterPro" id="IPR033684">
    <property type="entry name" value="EFM6"/>
</dbReference>
<reference evidence="2 3" key="1">
    <citation type="journal article" date="2020" name="ISME J.">
        <title>Uncovering the hidden diversity of litter-decomposition mechanisms in mushroom-forming fungi.</title>
        <authorList>
            <person name="Floudas D."/>
            <person name="Bentzer J."/>
            <person name="Ahren D."/>
            <person name="Johansson T."/>
            <person name="Persson P."/>
            <person name="Tunlid A."/>
        </authorList>
    </citation>
    <scope>NUCLEOTIDE SEQUENCE [LARGE SCALE GENOMIC DNA]</scope>
    <source>
        <strain evidence="2 3">CBS 661.87</strain>
    </source>
</reference>
<comment type="subcellular location">
    <subcellularLocation>
        <location evidence="1">Cytoplasm</location>
    </subcellularLocation>
</comment>
<dbReference type="Pfam" id="PF10294">
    <property type="entry name" value="Methyltransf_16"/>
    <property type="match status" value="1"/>
</dbReference>
<keyword evidence="1" id="KW-0808">Transferase</keyword>
<dbReference type="HAMAP" id="MF_03198">
    <property type="entry name" value="Methyltr_EFM6"/>
    <property type="match status" value="1"/>
</dbReference>
<dbReference type="GO" id="GO:0016279">
    <property type="term" value="F:protein-lysine N-methyltransferase activity"/>
    <property type="evidence" value="ECO:0007669"/>
    <property type="project" value="UniProtKB-UniRule"/>
</dbReference>
<dbReference type="InterPro" id="IPR029063">
    <property type="entry name" value="SAM-dependent_MTases_sf"/>
</dbReference>
<dbReference type="PANTHER" id="PTHR14614">
    <property type="entry name" value="HEPATOCELLULAR CARCINOMA-ASSOCIATED ANTIGEN"/>
    <property type="match status" value="1"/>
</dbReference>
<protein>
    <recommendedName>
        <fullName evidence="1">Protein-lysine N-methyltransferase EFM6</fullName>
        <ecNumber evidence="1">2.1.1.-</ecNumber>
    </recommendedName>
    <alternativeName>
        <fullName evidence="1">Elongation factor methyltransferase 6</fullName>
    </alternativeName>
</protein>
<dbReference type="GO" id="GO:0032259">
    <property type="term" value="P:methylation"/>
    <property type="evidence" value="ECO:0007669"/>
    <property type="project" value="UniProtKB-KW"/>
</dbReference>
<comment type="caution">
    <text evidence="2">The sequence shown here is derived from an EMBL/GenBank/DDBJ whole genome shotgun (WGS) entry which is preliminary data.</text>
</comment>
<dbReference type="OrthoDB" id="407325at2759"/>